<gene>
    <name evidence="2" type="ORF">J4D97_10730</name>
</gene>
<dbReference type="RefSeq" id="WP_208307586.1">
    <property type="nucleotide sequence ID" value="NZ_JAGETX010000005.1"/>
</dbReference>
<dbReference type="EMBL" id="JAGETX010000005">
    <property type="protein sequence ID" value="MBO3271123.1"/>
    <property type="molecule type" value="Genomic_DNA"/>
</dbReference>
<protein>
    <submittedName>
        <fullName evidence="2">Uncharacterized protein</fullName>
    </submittedName>
</protein>
<comment type="caution">
    <text evidence="2">The sequence shown here is derived from an EMBL/GenBank/DDBJ whole genome shotgun (WGS) entry which is preliminary data.</text>
</comment>
<evidence type="ECO:0000313" key="2">
    <source>
        <dbReference type="EMBL" id="MBO3271123.1"/>
    </source>
</evidence>
<organism evidence="2 3">
    <name type="scientific">Hymenobacter defluvii</name>
    <dbReference type="NCBI Taxonomy" id="2054411"/>
    <lineage>
        <taxon>Bacteria</taxon>
        <taxon>Pseudomonadati</taxon>
        <taxon>Bacteroidota</taxon>
        <taxon>Cytophagia</taxon>
        <taxon>Cytophagales</taxon>
        <taxon>Hymenobacteraceae</taxon>
        <taxon>Hymenobacter</taxon>
    </lineage>
</organism>
<keyword evidence="1" id="KW-1133">Transmembrane helix</keyword>
<name>A0ABS3TD71_9BACT</name>
<keyword evidence="1" id="KW-0472">Membrane</keyword>
<dbReference type="Proteomes" id="UP000670527">
    <property type="component" value="Unassembled WGS sequence"/>
</dbReference>
<accession>A0ABS3TD71</accession>
<feature type="transmembrane region" description="Helical" evidence="1">
    <location>
        <begin position="82"/>
        <end position="107"/>
    </location>
</feature>
<keyword evidence="3" id="KW-1185">Reference proteome</keyword>
<evidence type="ECO:0000313" key="3">
    <source>
        <dbReference type="Proteomes" id="UP000670527"/>
    </source>
</evidence>
<feature type="transmembrane region" description="Helical" evidence="1">
    <location>
        <begin position="6"/>
        <end position="34"/>
    </location>
</feature>
<keyword evidence="1" id="KW-0812">Transmembrane</keyword>
<reference evidence="2 3" key="1">
    <citation type="submission" date="2021-03" db="EMBL/GenBank/DDBJ databases">
        <authorList>
            <person name="Kim M.K."/>
        </authorList>
    </citation>
    <scope>NUCLEOTIDE SEQUENCE [LARGE SCALE GENOMIC DNA]</scope>
    <source>
        <strain evidence="2 3">BT507</strain>
    </source>
</reference>
<sequence length="127" mass="13463">MLLFLLILIVATVAQVFLPWWCIVPVAFVLALLVGRTGGKAFLAGFFGVGLGWLVLAIWLNGQNNSVLAHRVAELLPLSGSIALLLLVTMVVGGLVGGLAALSGCWLRQALWPIQPPVAPVVEMEPK</sequence>
<evidence type="ECO:0000256" key="1">
    <source>
        <dbReference type="SAM" id="Phobius"/>
    </source>
</evidence>
<feature type="transmembrane region" description="Helical" evidence="1">
    <location>
        <begin position="41"/>
        <end position="62"/>
    </location>
</feature>
<proteinExistence type="predicted"/>